<feature type="non-terminal residue" evidence="1">
    <location>
        <position position="62"/>
    </location>
</feature>
<gene>
    <name evidence="1" type="ORF">NTEN_LOCUS17678</name>
</gene>
<protein>
    <submittedName>
        <fullName evidence="1">Uncharacterized protein</fullName>
    </submittedName>
</protein>
<name>A0A6H5HAC8_9HEMI</name>
<accession>A0A6H5HAC8</accession>
<feature type="non-terminal residue" evidence="1">
    <location>
        <position position="1"/>
    </location>
</feature>
<proteinExistence type="predicted"/>
<dbReference type="Proteomes" id="UP000479000">
    <property type="component" value="Unassembled WGS sequence"/>
</dbReference>
<evidence type="ECO:0000313" key="2">
    <source>
        <dbReference type="Proteomes" id="UP000479000"/>
    </source>
</evidence>
<dbReference type="EMBL" id="CADCXU010025710">
    <property type="protein sequence ID" value="CAB0012994.1"/>
    <property type="molecule type" value="Genomic_DNA"/>
</dbReference>
<reference evidence="1 2" key="1">
    <citation type="submission" date="2020-02" db="EMBL/GenBank/DDBJ databases">
        <authorList>
            <person name="Ferguson B K."/>
        </authorList>
    </citation>
    <scope>NUCLEOTIDE SEQUENCE [LARGE SCALE GENOMIC DNA]</scope>
</reference>
<dbReference type="AlphaFoldDB" id="A0A6H5HAC8"/>
<keyword evidence="2" id="KW-1185">Reference proteome</keyword>
<organism evidence="1 2">
    <name type="scientific">Nesidiocoris tenuis</name>
    <dbReference type="NCBI Taxonomy" id="355587"/>
    <lineage>
        <taxon>Eukaryota</taxon>
        <taxon>Metazoa</taxon>
        <taxon>Ecdysozoa</taxon>
        <taxon>Arthropoda</taxon>
        <taxon>Hexapoda</taxon>
        <taxon>Insecta</taxon>
        <taxon>Pterygota</taxon>
        <taxon>Neoptera</taxon>
        <taxon>Paraneoptera</taxon>
        <taxon>Hemiptera</taxon>
        <taxon>Heteroptera</taxon>
        <taxon>Panheteroptera</taxon>
        <taxon>Cimicomorpha</taxon>
        <taxon>Miridae</taxon>
        <taxon>Dicyphina</taxon>
        <taxon>Nesidiocoris</taxon>
    </lineage>
</organism>
<sequence>PFNRSHAPAGTSREGSSKLFWHPVARKQCHIYENFIGWRQLRLPTCEPLGRPSRRKFIDIWI</sequence>
<evidence type="ECO:0000313" key="1">
    <source>
        <dbReference type="EMBL" id="CAB0012994.1"/>
    </source>
</evidence>